<proteinExistence type="predicted"/>
<dbReference type="EMBL" id="VEPZ02001013">
    <property type="protein sequence ID" value="KAE8701990.1"/>
    <property type="molecule type" value="Genomic_DNA"/>
</dbReference>
<dbReference type="Proteomes" id="UP000436088">
    <property type="component" value="Unassembled WGS sequence"/>
</dbReference>
<feature type="repeat" description="PPR" evidence="2">
    <location>
        <begin position="308"/>
        <end position="342"/>
    </location>
</feature>
<reference evidence="3" key="1">
    <citation type="submission" date="2019-09" db="EMBL/GenBank/DDBJ databases">
        <title>Draft genome information of white flower Hibiscus syriacus.</title>
        <authorList>
            <person name="Kim Y.-M."/>
        </authorList>
    </citation>
    <scope>NUCLEOTIDE SEQUENCE [LARGE SCALE GENOMIC DNA]</scope>
    <source>
        <strain evidence="3">YM2019G1</strain>
    </source>
</reference>
<feature type="repeat" description="PPR" evidence="2">
    <location>
        <begin position="238"/>
        <end position="272"/>
    </location>
</feature>
<feature type="repeat" description="PPR" evidence="2">
    <location>
        <begin position="273"/>
        <end position="307"/>
    </location>
</feature>
<dbReference type="Gene3D" id="1.25.40.10">
    <property type="entry name" value="Tetratricopeptide repeat domain"/>
    <property type="match status" value="4"/>
</dbReference>
<keyword evidence="4" id="KW-1185">Reference proteome</keyword>
<protein>
    <submittedName>
        <fullName evidence="3">Pentatricopeptide repeat-containing protein</fullName>
    </submittedName>
</protein>
<dbReference type="PANTHER" id="PTHR45613">
    <property type="entry name" value="PENTATRICOPEPTIDE REPEAT-CONTAINING PROTEIN"/>
    <property type="match status" value="1"/>
</dbReference>
<feature type="repeat" description="PPR" evidence="2">
    <location>
        <begin position="127"/>
        <end position="161"/>
    </location>
</feature>
<organism evidence="3 4">
    <name type="scientific">Hibiscus syriacus</name>
    <name type="common">Rose of Sharon</name>
    <dbReference type="NCBI Taxonomy" id="106335"/>
    <lineage>
        <taxon>Eukaryota</taxon>
        <taxon>Viridiplantae</taxon>
        <taxon>Streptophyta</taxon>
        <taxon>Embryophyta</taxon>
        <taxon>Tracheophyta</taxon>
        <taxon>Spermatophyta</taxon>
        <taxon>Magnoliopsida</taxon>
        <taxon>eudicotyledons</taxon>
        <taxon>Gunneridae</taxon>
        <taxon>Pentapetalae</taxon>
        <taxon>rosids</taxon>
        <taxon>malvids</taxon>
        <taxon>Malvales</taxon>
        <taxon>Malvaceae</taxon>
        <taxon>Malvoideae</taxon>
        <taxon>Hibiscus</taxon>
    </lineage>
</organism>
<dbReference type="Pfam" id="PF13041">
    <property type="entry name" value="PPR_2"/>
    <property type="match status" value="3"/>
</dbReference>
<name>A0A6A3ABX1_HIBSY</name>
<keyword evidence="1" id="KW-0677">Repeat</keyword>
<feature type="repeat" description="PPR" evidence="2">
    <location>
        <begin position="203"/>
        <end position="237"/>
    </location>
</feature>
<dbReference type="Pfam" id="PF12854">
    <property type="entry name" value="PPR_1"/>
    <property type="match status" value="2"/>
</dbReference>
<evidence type="ECO:0000256" key="2">
    <source>
        <dbReference type="PROSITE-ProRule" id="PRU00708"/>
    </source>
</evidence>
<evidence type="ECO:0000256" key="1">
    <source>
        <dbReference type="ARBA" id="ARBA00022737"/>
    </source>
</evidence>
<sequence length="463" mass="52543">MFRHTLHTYSTMAHCLITHYMLPQARSLLRFLVSRKGKGSASSVFASVLETKGTRGSDFAFDSLMIVYTDLGFVSDAIQCFRLVRKHEFKLPFQGCKYLLESMIRTSSPMVILGFYMEILEYGFPPNVFSFNILMNKFCREGQIKDAQKEFDEIGRRGLRATVQFQYFDQWVLQIREFRRKESRLDDANELFNEMCTRGLIPNGFIFTSLIDGMCKNGRTDLAIRMYRLFLKKGFEPDLVLYNSLINGVCKSGDLKRAKMLIAKMSFRSLKPDKFTYTILLDGFCKEGDMESALRIREKMVKEGIKLDDVALTALISGLCKEGRLMDTERALREMLNAGMKPDDATYTMIMDGFCKQGDVRMGFKVLKQMQSDGPVPGVVTYIVLMNGLCKQGQLRNANTLLNTMLDSGVVLDSITYNILLDGHCKKANPKDVSKLRSEMGLVADYASYSSLISQIGGASKHR</sequence>
<accession>A0A6A3ABX1</accession>
<feature type="repeat" description="PPR" evidence="2">
    <location>
        <begin position="378"/>
        <end position="412"/>
    </location>
</feature>
<dbReference type="InterPro" id="IPR002885">
    <property type="entry name" value="PPR_rpt"/>
</dbReference>
<dbReference type="InterPro" id="IPR011990">
    <property type="entry name" value="TPR-like_helical_dom_sf"/>
</dbReference>
<comment type="caution">
    <text evidence="3">The sequence shown here is derived from an EMBL/GenBank/DDBJ whole genome shotgun (WGS) entry which is preliminary data.</text>
</comment>
<evidence type="ECO:0000313" key="3">
    <source>
        <dbReference type="EMBL" id="KAE8701990.1"/>
    </source>
</evidence>
<feature type="repeat" description="PPR" evidence="2">
    <location>
        <begin position="343"/>
        <end position="377"/>
    </location>
</feature>
<gene>
    <name evidence="3" type="ORF">F3Y22_tig00110503pilonHSYRG00443</name>
</gene>
<dbReference type="NCBIfam" id="TIGR00756">
    <property type="entry name" value="PPR"/>
    <property type="match status" value="6"/>
</dbReference>
<evidence type="ECO:0000313" key="4">
    <source>
        <dbReference type="Proteomes" id="UP000436088"/>
    </source>
</evidence>
<dbReference type="PANTHER" id="PTHR45613:SF9">
    <property type="entry name" value="MITOCHONDRIAL GROUP I INTRON SPLICING FACTOR CCM1"/>
    <property type="match status" value="1"/>
</dbReference>
<dbReference type="PROSITE" id="PS51375">
    <property type="entry name" value="PPR"/>
    <property type="match status" value="7"/>
</dbReference>
<dbReference type="AlphaFoldDB" id="A0A6A3ABX1"/>